<feature type="compositionally biased region" description="Polar residues" evidence="1">
    <location>
        <begin position="107"/>
        <end position="124"/>
    </location>
</feature>
<protein>
    <submittedName>
        <fullName evidence="2">Uncharacterized protein</fullName>
    </submittedName>
</protein>
<dbReference type="Proteomes" id="UP000008370">
    <property type="component" value="Unassembled WGS sequence"/>
</dbReference>
<dbReference type="GeneID" id="18919491"/>
<dbReference type="AlphaFoldDB" id="K5WI00"/>
<proteinExistence type="predicted"/>
<gene>
    <name evidence="2" type="ORF">PHACADRAFT_27160</name>
</gene>
<evidence type="ECO:0000256" key="1">
    <source>
        <dbReference type="SAM" id="MobiDB-lite"/>
    </source>
</evidence>
<accession>K5WI00</accession>
<dbReference type="HOGENOM" id="CLU_1482497_0_0_1"/>
<organism evidence="2 3">
    <name type="scientific">Phanerochaete carnosa (strain HHB-10118-sp)</name>
    <name type="common">White-rot fungus</name>
    <name type="synonym">Peniophora carnosa</name>
    <dbReference type="NCBI Taxonomy" id="650164"/>
    <lineage>
        <taxon>Eukaryota</taxon>
        <taxon>Fungi</taxon>
        <taxon>Dikarya</taxon>
        <taxon>Basidiomycota</taxon>
        <taxon>Agaricomycotina</taxon>
        <taxon>Agaricomycetes</taxon>
        <taxon>Polyporales</taxon>
        <taxon>Phanerochaetaceae</taxon>
        <taxon>Phanerochaete</taxon>
    </lineage>
</organism>
<sequence>MQKGYTLEADNRQINKAVVLRLNQLSGPLNKYNCLFDSLCEHQWALPLIGDCPSWIRTNSDVDARPPAKPSAEPSEGHLKNAITLCTSSDRSLQSDSDSNLSEDCSWDSTSSAGNSDTESQSGISTSTSLVNMIVNCRVSILSSSRSLSLDTAGSEQQKGEDWLVETVFSLDTEDDIDLYMY</sequence>
<evidence type="ECO:0000313" key="2">
    <source>
        <dbReference type="EMBL" id="EKM58744.1"/>
    </source>
</evidence>
<dbReference type="RefSeq" id="XP_007392744.1">
    <property type="nucleotide sequence ID" value="XM_007392682.1"/>
</dbReference>
<feature type="region of interest" description="Disordered" evidence="1">
    <location>
        <begin position="90"/>
        <end position="124"/>
    </location>
</feature>
<reference evidence="2 3" key="1">
    <citation type="journal article" date="2012" name="BMC Genomics">
        <title>Comparative genomics of the white-rot fungi, Phanerochaete carnosa and P. chrysosporium, to elucidate the genetic basis of the distinct wood types they colonize.</title>
        <authorList>
            <person name="Suzuki H."/>
            <person name="MacDonald J."/>
            <person name="Syed K."/>
            <person name="Salamov A."/>
            <person name="Hori C."/>
            <person name="Aerts A."/>
            <person name="Henrissat B."/>
            <person name="Wiebenga A."/>
            <person name="vanKuyk P.A."/>
            <person name="Barry K."/>
            <person name="Lindquist E."/>
            <person name="LaButti K."/>
            <person name="Lapidus A."/>
            <person name="Lucas S."/>
            <person name="Coutinho P."/>
            <person name="Gong Y."/>
            <person name="Samejima M."/>
            <person name="Mahadevan R."/>
            <person name="Abou-Zaid M."/>
            <person name="de Vries R.P."/>
            <person name="Igarashi K."/>
            <person name="Yadav J.S."/>
            <person name="Grigoriev I.V."/>
            <person name="Master E.R."/>
        </authorList>
    </citation>
    <scope>NUCLEOTIDE SEQUENCE [LARGE SCALE GENOMIC DNA]</scope>
    <source>
        <strain evidence="2 3">HHB-10118-sp</strain>
    </source>
</reference>
<dbReference type="InParanoid" id="K5WI00"/>
<dbReference type="EMBL" id="JH930470">
    <property type="protein sequence ID" value="EKM58744.1"/>
    <property type="molecule type" value="Genomic_DNA"/>
</dbReference>
<evidence type="ECO:0000313" key="3">
    <source>
        <dbReference type="Proteomes" id="UP000008370"/>
    </source>
</evidence>
<keyword evidence="3" id="KW-1185">Reference proteome</keyword>
<name>K5WI00_PHACS</name>
<feature type="compositionally biased region" description="Low complexity" evidence="1">
    <location>
        <begin position="90"/>
        <end position="104"/>
    </location>
</feature>
<dbReference type="KEGG" id="pco:PHACADRAFT_27160"/>